<sequence length="70" mass="7535">MAEGLKTGGVDYLINGSIIGTSETFMERIDFIQEKIAIDGLLMQIDTGSASFSSMEETIELASSSIKRGE</sequence>
<protein>
    <submittedName>
        <fullName evidence="1">Uncharacterized protein</fullName>
    </submittedName>
</protein>
<proteinExistence type="predicted"/>
<dbReference type="Proteomes" id="UP001209486">
    <property type="component" value="Unassembled WGS sequence"/>
</dbReference>
<evidence type="ECO:0000313" key="2">
    <source>
        <dbReference type="Proteomes" id="UP001209486"/>
    </source>
</evidence>
<dbReference type="RefSeq" id="WP_004017175.1">
    <property type="nucleotide sequence ID" value="NZ_CAMPNB010000025.1"/>
</dbReference>
<evidence type="ECO:0000313" key="1">
    <source>
        <dbReference type="EMBL" id="MCU9969815.1"/>
    </source>
</evidence>
<name>A0ABD4TY55_9ACTO</name>
<gene>
    <name evidence="1" type="ORF">FYZ43_10585</name>
</gene>
<reference evidence="1 2" key="1">
    <citation type="submission" date="2019-08" db="EMBL/GenBank/DDBJ databases">
        <title>Comparison of rpoB and gyrB Sequences from Mobiluncus Species and Development of a Multiplex PCR Method for Clinical Detection of Mobiluncus curtisii and Mobiluncus mulieris.</title>
        <authorList>
            <person name="Yang L."/>
            <person name="Shen Y."/>
            <person name="Xu G."/>
            <person name="Shu L.-B."/>
            <person name="Hu J."/>
            <person name="Zhang R."/>
            <person name="Wang Y."/>
            <person name="Zhou H.-W."/>
            <person name="Zhang X."/>
        </authorList>
    </citation>
    <scope>NUCLEOTIDE SEQUENCE [LARGE SCALE GENOMIC DNA]</scope>
    <source>
        <strain evidence="1 2">M26</strain>
    </source>
</reference>
<dbReference type="EMBL" id="VSZY01000027">
    <property type="protein sequence ID" value="MCU9969815.1"/>
    <property type="molecule type" value="Genomic_DNA"/>
</dbReference>
<accession>A0ABD4TY55</accession>
<organism evidence="1 2">
    <name type="scientific">Mobiluncus mulieris</name>
    <dbReference type="NCBI Taxonomy" id="2052"/>
    <lineage>
        <taxon>Bacteria</taxon>
        <taxon>Bacillati</taxon>
        <taxon>Actinomycetota</taxon>
        <taxon>Actinomycetes</taxon>
        <taxon>Actinomycetales</taxon>
        <taxon>Actinomycetaceae</taxon>
        <taxon>Mobiluncus</taxon>
    </lineage>
</organism>
<comment type="caution">
    <text evidence="1">The sequence shown here is derived from an EMBL/GenBank/DDBJ whole genome shotgun (WGS) entry which is preliminary data.</text>
</comment>
<dbReference type="AlphaFoldDB" id="A0ABD4TY55"/>